<dbReference type="AlphaFoldDB" id="A0A9D2GQQ4"/>
<dbReference type="EMBL" id="DXAW01000096">
    <property type="protein sequence ID" value="HIZ85921.1"/>
    <property type="molecule type" value="Genomic_DNA"/>
</dbReference>
<dbReference type="Proteomes" id="UP000824115">
    <property type="component" value="Unassembled WGS sequence"/>
</dbReference>
<protein>
    <submittedName>
        <fullName evidence="1">Uncharacterized protein</fullName>
    </submittedName>
</protein>
<comment type="caution">
    <text evidence="1">The sequence shown here is derived from an EMBL/GenBank/DDBJ whole genome shotgun (WGS) entry which is preliminary data.</text>
</comment>
<reference evidence="1" key="2">
    <citation type="submission" date="2021-04" db="EMBL/GenBank/DDBJ databases">
        <authorList>
            <person name="Gilroy R."/>
        </authorList>
    </citation>
    <scope>NUCLEOTIDE SEQUENCE</scope>
    <source>
        <strain evidence="1">Gambia16-554</strain>
    </source>
</reference>
<accession>A0A9D2GQQ4</accession>
<proteinExistence type="predicted"/>
<reference evidence="1" key="1">
    <citation type="journal article" date="2021" name="PeerJ">
        <title>Extensive microbial diversity within the chicken gut microbiome revealed by metagenomics and culture.</title>
        <authorList>
            <person name="Gilroy R."/>
            <person name="Ravi A."/>
            <person name="Getino M."/>
            <person name="Pursley I."/>
            <person name="Horton D.L."/>
            <person name="Alikhan N.F."/>
            <person name="Baker D."/>
            <person name="Gharbi K."/>
            <person name="Hall N."/>
            <person name="Watson M."/>
            <person name="Adriaenssens E.M."/>
            <person name="Foster-Nyarko E."/>
            <person name="Jarju S."/>
            <person name="Secka A."/>
            <person name="Antonio M."/>
            <person name="Oren A."/>
            <person name="Chaudhuri R.R."/>
            <person name="La Ragione R."/>
            <person name="Hildebrand F."/>
            <person name="Pallen M.J."/>
        </authorList>
    </citation>
    <scope>NUCLEOTIDE SEQUENCE</scope>
    <source>
        <strain evidence="1">Gambia16-554</strain>
    </source>
</reference>
<evidence type="ECO:0000313" key="2">
    <source>
        <dbReference type="Proteomes" id="UP000824115"/>
    </source>
</evidence>
<sequence length="685" mass="76550">MRIIIDKGILELPEDFSFEIEKTSSVFSEQGEQSIPVSLPATPHNLSLLGQPLRPERSMRYLRKIPALLEAGVLIRKGTLIISKYSSDGITASMVFSESVIYSKYKDVSLREIFKDENRLDYSTPVKWAEYLVKVYNGMVPEYDFAVFPVLVNKSDDTFFILNEPDPDVQSSLLSAARTVTVDGGTEEVPDGYGLTVFLYLRRLVALLFSRMGYSIGTSAIDDSYFNRVVVLNNNADTICDGTIHYADIVPSCTVAEFLEWMEAKFGIYISVSTDGTTVDLRALKDIYSSSPDMDLTGKADKSDMELSVDEPGHVVLKPDTSLDGAAPAAETFQELRDRHDCAISMDEYMFSRWTEILPSTLRLRTLICRLALGEYYELGNDENGMTLSRVGSDYFNADSGATDNPQERTPADPIPPLYAYDRGSKSGDVITALYIGERRHSRTSVAGSSESGYEQKIMIAADAGFTIWDERHRTAHRLGTVRGRDNLGRYLENVPELLPDAIFNNFFKEAEYAALNCNVSIKLTPSLPPHSLLSFGTLCAKQFGGARLLPKTMKYSVGKVSACGECEFALLQDYEDAQQSALPGHTFTGIYFYWKYCCDGTAAMDAWIAEQPAPDYIDNPRWEWAEEPRDGAVMLPYPSKAGLIDGEHKRQGRVWYRNKNEESLQQHSALLEGDAWYESVPLVL</sequence>
<organism evidence="1 2">
    <name type="scientific">Candidatus Coprenecus stercoravium</name>
    <dbReference type="NCBI Taxonomy" id="2840735"/>
    <lineage>
        <taxon>Bacteria</taxon>
        <taxon>Pseudomonadati</taxon>
        <taxon>Bacteroidota</taxon>
        <taxon>Bacteroidia</taxon>
        <taxon>Bacteroidales</taxon>
        <taxon>Rikenellaceae</taxon>
        <taxon>Rikenellaceae incertae sedis</taxon>
        <taxon>Candidatus Coprenecus</taxon>
    </lineage>
</organism>
<gene>
    <name evidence="1" type="ORF">IAC04_05485</name>
</gene>
<evidence type="ECO:0000313" key="1">
    <source>
        <dbReference type="EMBL" id="HIZ85921.1"/>
    </source>
</evidence>
<name>A0A9D2GQQ4_9BACT</name>